<evidence type="ECO:0000256" key="4">
    <source>
        <dbReference type="PIRNR" id="PIRNR010044"/>
    </source>
</evidence>
<evidence type="ECO:0000313" key="6">
    <source>
        <dbReference type="Proteomes" id="UP000027265"/>
    </source>
</evidence>
<sequence length="257" mass="27475">MAFFTPAINCAIASKVLVIPVVSSANVSQLAVDLLIASLSLRKIGVLDPSDVVPVIGAREEGEMGVTTPLELYGDDSVSVVVLQQRSPALKLRKQEFVDSLLQFAKDSGFSAVLFLSGVDLSNRSDSQMMTPTYHIIPSTSPSLLSSPLSHLTQLPIPAYTSPAPQHPGLSIQDEGSIPFIPGGGLTRRFLSSIPAEWDIPVAALLQFVIEGDNQADANLMAAVVAKVLGLDIKEWKQPSSWRQGLFGTPHDQTLYG</sequence>
<dbReference type="GO" id="GO:0005829">
    <property type="term" value="C:cytosol"/>
    <property type="evidence" value="ECO:0007669"/>
    <property type="project" value="TreeGrafter"/>
</dbReference>
<dbReference type="HOGENOM" id="CLU_062640_2_2_1"/>
<dbReference type="InterPro" id="IPR019151">
    <property type="entry name" value="Proteasome_assmbl_chaperone_2"/>
</dbReference>
<proteinExistence type="inferred from homology"/>
<dbReference type="Pfam" id="PF09754">
    <property type="entry name" value="PAC2"/>
    <property type="match status" value="1"/>
</dbReference>
<dbReference type="EMBL" id="KL197719">
    <property type="protein sequence ID" value="KDQ57634.1"/>
    <property type="molecule type" value="Genomic_DNA"/>
</dbReference>
<dbReference type="GO" id="GO:0005634">
    <property type="term" value="C:nucleus"/>
    <property type="evidence" value="ECO:0007669"/>
    <property type="project" value="TreeGrafter"/>
</dbReference>
<dbReference type="SUPFAM" id="SSF159659">
    <property type="entry name" value="Cgl1923-like"/>
    <property type="match status" value="1"/>
</dbReference>
<organism evidence="5 6">
    <name type="scientific">Jaapia argillacea MUCL 33604</name>
    <dbReference type="NCBI Taxonomy" id="933084"/>
    <lineage>
        <taxon>Eukaryota</taxon>
        <taxon>Fungi</taxon>
        <taxon>Dikarya</taxon>
        <taxon>Basidiomycota</taxon>
        <taxon>Agaricomycotina</taxon>
        <taxon>Agaricomycetes</taxon>
        <taxon>Agaricomycetidae</taxon>
        <taxon>Jaapiales</taxon>
        <taxon>Jaapiaceae</taxon>
        <taxon>Jaapia</taxon>
    </lineage>
</organism>
<dbReference type="PIRSF" id="PIRSF010044">
    <property type="entry name" value="UCP010044"/>
    <property type="match status" value="1"/>
</dbReference>
<dbReference type="InterPro" id="IPR016562">
    <property type="entry name" value="Proteasome_assmbl_chp_2_euk"/>
</dbReference>
<dbReference type="PANTHER" id="PTHR12970:SF1">
    <property type="entry name" value="PROTEASOME ASSEMBLY CHAPERONE 2"/>
    <property type="match status" value="1"/>
</dbReference>
<dbReference type="Gene3D" id="3.40.50.10900">
    <property type="entry name" value="PAC-like subunit"/>
    <property type="match status" value="2"/>
</dbReference>
<reference evidence="6" key="1">
    <citation type="journal article" date="2014" name="Proc. Natl. Acad. Sci. U.S.A.">
        <title>Extensive sampling of basidiomycete genomes demonstrates inadequacy of the white-rot/brown-rot paradigm for wood decay fungi.</title>
        <authorList>
            <person name="Riley R."/>
            <person name="Salamov A.A."/>
            <person name="Brown D.W."/>
            <person name="Nagy L.G."/>
            <person name="Floudas D."/>
            <person name="Held B.W."/>
            <person name="Levasseur A."/>
            <person name="Lombard V."/>
            <person name="Morin E."/>
            <person name="Otillar R."/>
            <person name="Lindquist E.A."/>
            <person name="Sun H."/>
            <person name="LaButti K.M."/>
            <person name="Schmutz J."/>
            <person name="Jabbour D."/>
            <person name="Luo H."/>
            <person name="Baker S.E."/>
            <person name="Pisabarro A.G."/>
            <person name="Walton J.D."/>
            <person name="Blanchette R.A."/>
            <person name="Henrissat B."/>
            <person name="Martin F."/>
            <person name="Cullen D."/>
            <person name="Hibbett D.S."/>
            <person name="Grigoriev I.V."/>
        </authorList>
    </citation>
    <scope>NUCLEOTIDE SEQUENCE [LARGE SCALE GENOMIC DNA]</scope>
    <source>
        <strain evidence="6">MUCL 33604</strain>
    </source>
</reference>
<protein>
    <recommendedName>
        <fullName evidence="1 4">Proteasome assembly chaperone 2</fullName>
    </recommendedName>
</protein>
<comment type="similarity">
    <text evidence="3 4">Belongs to the PSMG2 family.</text>
</comment>
<gene>
    <name evidence="5" type="ORF">JAAARDRAFT_35326</name>
</gene>
<dbReference type="InterPro" id="IPR038389">
    <property type="entry name" value="PSMG2_sf"/>
</dbReference>
<comment type="function">
    <text evidence="4">Involved in 20S proteasome assembly.</text>
</comment>
<dbReference type="PANTHER" id="PTHR12970">
    <property type="entry name" value="PROTEASOME ASSEMBLY CHAPERONE 2"/>
    <property type="match status" value="1"/>
</dbReference>
<evidence type="ECO:0000256" key="3">
    <source>
        <dbReference type="ARBA" id="ARBA00025745"/>
    </source>
</evidence>
<dbReference type="STRING" id="933084.A0A067PSB7"/>
<evidence type="ECO:0000313" key="5">
    <source>
        <dbReference type="EMBL" id="KDQ57634.1"/>
    </source>
</evidence>
<accession>A0A067PSB7</accession>
<dbReference type="InParanoid" id="A0A067PSB7"/>
<comment type="subunit">
    <text evidence="4">Component of the 20S proteasome chaperone.</text>
</comment>
<dbReference type="OrthoDB" id="10260712at2759"/>
<dbReference type="AlphaFoldDB" id="A0A067PSB7"/>
<name>A0A067PSB7_9AGAM</name>
<dbReference type="GO" id="GO:0043248">
    <property type="term" value="P:proteasome assembly"/>
    <property type="evidence" value="ECO:0007669"/>
    <property type="project" value="TreeGrafter"/>
</dbReference>
<keyword evidence="2 4" id="KW-0143">Chaperone</keyword>
<keyword evidence="6" id="KW-1185">Reference proteome</keyword>
<dbReference type="Proteomes" id="UP000027265">
    <property type="component" value="Unassembled WGS sequence"/>
</dbReference>
<evidence type="ECO:0000256" key="2">
    <source>
        <dbReference type="ARBA" id="ARBA00023186"/>
    </source>
</evidence>
<evidence type="ECO:0000256" key="1">
    <source>
        <dbReference type="ARBA" id="ARBA00019186"/>
    </source>
</evidence>